<dbReference type="InterPro" id="IPR013154">
    <property type="entry name" value="ADH-like_N"/>
</dbReference>
<organism evidence="2 3">
    <name type="scientific">Mycobacterium kansasii</name>
    <dbReference type="NCBI Taxonomy" id="1768"/>
    <lineage>
        <taxon>Bacteria</taxon>
        <taxon>Bacillati</taxon>
        <taxon>Actinomycetota</taxon>
        <taxon>Actinomycetes</taxon>
        <taxon>Mycobacteriales</taxon>
        <taxon>Mycobacteriaceae</taxon>
        <taxon>Mycobacterium</taxon>
    </lineage>
</organism>
<dbReference type="SUPFAM" id="SSF50129">
    <property type="entry name" value="GroES-like"/>
    <property type="match status" value="1"/>
</dbReference>
<dbReference type="AlphaFoldDB" id="A0A1V3XD62"/>
<reference evidence="2 3" key="1">
    <citation type="submission" date="2017-02" db="EMBL/GenBank/DDBJ databases">
        <title>Complete genome sequences of Mycobacterium kansasii strains isolated from rhesus macaques.</title>
        <authorList>
            <person name="Panda A."/>
            <person name="Nagaraj S."/>
            <person name="Zhao X."/>
            <person name="Tettelin H."/>
            <person name="Detolla L.J."/>
        </authorList>
    </citation>
    <scope>NUCLEOTIDE SEQUENCE [LARGE SCALE GENOMIC DNA]</scope>
    <source>
        <strain evidence="2 3">11-3469</strain>
    </source>
</reference>
<evidence type="ECO:0000259" key="1">
    <source>
        <dbReference type="Pfam" id="PF08240"/>
    </source>
</evidence>
<comment type="caution">
    <text evidence="2">The sequence shown here is derived from an EMBL/GenBank/DDBJ whole genome shotgun (WGS) entry which is preliminary data.</text>
</comment>
<proteinExistence type="predicted"/>
<sequence>MGPCERSDLTAGQVRVAVAAVGVNFRDVLVALGMYPGGGELGVDGAGVVVEVGPGVSGVAVGDVVMGLLGVAGPRRWWINGW</sequence>
<accession>A0A1V3XD62</accession>
<dbReference type="InterPro" id="IPR011032">
    <property type="entry name" value="GroES-like_sf"/>
</dbReference>
<gene>
    <name evidence="2" type="ORF">BZL29_3415</name>
</gene>
<dbReference type="Gene3D" id="3.90.180.10">
    <property type="entry name" value="Medium-chain alcohol dehydrogenases, catalytic domain"/>
    <property type="match status" value="1"/>
</dbReference>
<name>A0A1V3XD62_MYCKA</name>
<evidence type="ECO:0000313" key="3">
    <source>
        <dbReference type="Proteomes" id="UP000188532"/>
    </source>
</evidence>
<evidence type="ECO:0000313" key="2">
    <source>
        <dbReference type="EMBL" id="OOK77143.1"/>
    </source>
</evidence>
<dbReference type="EMBL" id="MVBN01000003">
    <property type="protein sequence ID" value="OOK77143.1"/>
    <property type="molecule type" value="Genomic_DNA"/>
</dbReference>
<feature type="domain" description="Alcohol dehydrogenase-like N-terminal" evidence="1">
    <location>
        <begin position="11"/>
        <end position="66"/>
    </location>
</feature>
<protein>
    <submittedName>
        <fullName evidence="2">Alcohol dehydrogenase GroES-like domain protein</fullName>
    </submittedName>
</protein>
<dbReference type="Proteomes" id="UP000188532">
    <property type="component" value="Unassembled WGS sequence"/>
</dbReference>
<dbReference type="Pfam" id="PF08240">
    <property type="entry name" value="ADH_N"/>
    <property type="match status" value="1"/>
</dbReference>